<dbReference type="Pfam" id="PF01357">
    <property type="entry name" value="Expansin_C"/>
    <property type="match status" value="2"/>
</dbReference>
<dbReference type="EMBL" id="MVGT01000727">
    <property type="protein sequence ID" value="OVA16034.1"/>
    <property type="molecule type" value="Genomic_DNA"/>
</dbReference>
<dbReference type="InterPro" id="IPR007118">
    <property type="entry name" value="Expan_Lol_pI"/>
</dbReference>
<dbReference type="OrthoDB" id="1853982at2759"/>
<reference evidence="5 6" key="1">
    <citation type="journal article" date="2017" name="Mol. Plant">
        <title>The Genome of Medicinal Plant Macleaya cordata Provides New Insights into Benzylisoquinoline Alkaloids Metabolism.</title>
        <authorList>
            <person name="Liu X."/>
            <person name="Liu Y."/>
            <person name="Huang P."/>
            <person name="Ma Y."/>
            <person name="Qing Z."/>
            <person name="Tang Q."/>
            <person name="Cao H."/>
            <person name="Cheng P."/>
            <person name="Zheng Y."/>
            <person name="Yuan Z."/>
            <person name="Zhou Y."/>
            <person name="Liu J."/>
            <person name="Tang Z."/>
            <person name="Zhuo Y."/>
            <person name="Zhang Y."/>
            <person name="Yu L."/>
            <person name="Huang J."/>
            <person name="Yang P."/>
            <person name="Peng Q."/>
            <person name="Zhang J."/>
            <person name="Jiang W."/>
            <person name="Zhang Z."/>
            <person name="Lin K."/>
            <person name="Ro D.K."/>
            <person name="Chen X."/>
            <person name="Xiong X."/>
            <person name="Shang Y."/>
            <person name="Huang S."/>
            <person name="Zeng J."/>
        </authorList>
    </citation>
    <scope>NUCLEOTIDE SEQUENCE [LARGE SCALE GENOMIC DNA]</scope>
    <source>
        <strain evidence="6">cv. BLH2017</strain>
        <tissue evidence="5">Root</tissue>
    </source>
</reference>
<sequence>MGQMMAIFVVCFFVFSFFLISSATAAPCSDPCLHQSKAAYFPLSTPLKSGACGYGSLQAKGFYNGYIAAGVPSLFRDGVGCGACFHVRCKDKTLCRGRGTNVVLTDSHKGSNKTELVLSERAFISMASKGKARELLKLGTVDMEYRRIPCEYKNQNLSIRIDESSNKPNNLAITFLYQGGQTEIALVEFYQERSFTSWVSMSKKYGAVWETSPVPQEPLNFRLFVYRGYDRYFIFSATALPVDWKVGAVYDLGVQMNDVFDKRDGCSPDCTAAAGACGYGSLAKGFNNGYIALVRCKNKTLCGESGTNVVLTDSHNSSETDLVLSDRAFISMASKGKARELLKLGIVDVEYRRIRCEYKNQNLSVRVDESSKKPNNLVITVLYQGGKTGIYSVDVFQEGTSLKSYMTNKYGAVWEMSPVPEAGLIFSLFTVGGYDRAMVWAQKALPADWKVGAIYDLGVQMNEVIDARDGCPPDDCTTGTA</sequence>
<accession>A0A200QZY1</accession>
<protein>
    <submittedName>
        <fullName evidence="5">Expansin/pollen allergen</fullName>
    </submittedName>
</protein>
<dbReference type="InParanoid" id="A0A200QZY1"/>
<dbReference type="PROSITE" id="PS50842">
    <property type="entry name" value="EXPANSIN_EG45"/>
    <property type="match status" value="2"/>
</dbReference>
<evidence type="ECO:0000256" key="2">
    <source>
        <dbReference type="SAM" id="SignalP"/>
    </source>
</evidence>
<dbReference type="PROSITE" id="PS50843">
    <property type="entry name" value="EXPANSIN_CBD"/>
    <property type="match status" value="2"/>
</dbReference>
<dbReference type="PANTHER" id="PTHR31692">
    <property type="entry name" value="EXPANSIN-B3"/>
    <property type="match status" value="1"/>
</dbReference>
<dbReference type="PANTHER" id="PTHR31692:SF4">
    <property type="entry name" value="EXPANSIN-LIKE A1-RELATED"/>
    <property type="match status" value="1"/>
</dbReference>
<dbReference type="InterPro" id="IPR036908">
    <property type="entry name" value="RlpA-like_sf"/>
</dbReference>
<dbReference type="Gene3D" id="2.40.40.10">
    <property type="entry name" value="RlpA-like domain"/>
    <property type="match status" value="2"/>
</dbReference>
<dbReference type="Pfam" id="PF03330">
    <property type="entry name" value="DPBB_1"/>
    <property type="match status" value="1"/>
</dbReference>
<feature type="domain" description="Expansin-like CBD" evidence="4">
    <location>
        <begin position="169"/>
        <end position="252"/>
    </location>
</feature>
<keyword evidence="6" id="KW-1185">Reference proteome</keyword>
<feature type="domain" description="Expansin-like EG45" evidence="3">
    <location>
        <begin position="49"/>
        <end position="155"/>
    </location>
</feature>
<dbReference type="SUPFAM" id="SSF49590">
    <property type="entry name" value="PHL pollen allergen"/>
    <property type="match status" value="2"/>
</dbReference>
<dbReference type="OMA" id="ENCHPCG"/>
<dbReference type="InterPro" id="IPR007112">
    <property type="entry name" value="Expansin/allergen_DPBB_dom"/>
</dbReference>
<feature type="chain" id="PRO_5012510085" evidence="2">
    <location>
        <begin position="26"/>
        <end position="481"/>
    </location>
</feature>
<name>A0A200QZY1_MACCD</name>
<evidence type="ECO:0000313" key="6">
    <source>
        <dbReference type="Proteomes" id="UP000195402"/>
    </source>
</evidence>
<dbReference type="CDD" id="cd22276">
    <property type="entry name" value="DPBB_EXLA_N"/>
    <property type="match status" value="1"/>
</dbReference>
<proteinExistence type="inferred from homology"/>
<gene>
    <name evidence="5" type="ORF">BVC80_1823g96</name>
</gene>
<dbReference type="Proteomes" id="UP000195402">
    <property type="component" value="Unassembled WGS sequence"/>
</dbReference>
<dbReference type="GO" id="GO:0005576">
    <property type="term" value="C:extracellular region"/>
    <property type="evidence" value="ECO:0007669"/>
    <property type="project" value="InterPro"/>
</dbReference>
<feature type="domain" description="Expansin-like EG45" evidence="3">
    <location>
        <begin position="274"/>
        <end position="361"/>
    </location>
</feature>
<dbReference type="InterPro" id="IPR036749">
    <property type="entry name" value="Expansin_CBD_sf"/>
</dbReference>
<evidence type="ECO:0000259" key="3">
    <source>
        <dbReference type="PROSITE" id="PS50842"/>
    </source>
</evidence>
<evidence type="ECO:0000259" key="4">
    <source>
        <dbReference type="PROSITE" id="PS50843"/>
    </source>
</evidence>
<keyword evidence="2" id="KW-0732">Signal</keyword>
<dbReference type="AlphaFoldDB" id="A0A200QZY1"/>
<dbReference type="STRING" id="56857.A0A200QZY1"/>
<dbReference type="Gene3D" id="2.60.40.760">
    <property type="entry name" value="Expansin, cellulose-binding-like domain"/>
    <property type="match status" value="2"/>
</dbReference>
<dbReference type="PRINTS" id="PR01225">
    <property type="entry name" value="EXPANSNFAMLY"/>
</dbReference>
<evidence type="ECO:0000256" key="1">
    <source>
        <dbReference type="RuleBase" id="RU003460"/>
    </source>
</evidence>
<comment type="similarity">
    <text evidence="1">Belongs to the expansin family.</text>
</comment>
<evidence type="ECO:0000313" key="5">
    <source>
        <dbReference type="EMBL" id="OVA16034.1"/>
    </source>
</evidence>
<feature type="signal peptide" evidence="2">
    <location>
        <begin position="1"/>
        <end position="25"/>
    </location>
</feature>
<feature type="domain" description="Expansin-like CBD" evidence="4">
    <location>
        <begin position="375"/>
        <end position="457"/>
    </location>
</feature>
<dbReference type="InterPro" id="IPR009009">
    <property type="entry name" value="RlpA-like_DPBB"/>
</dbReference>
<comment type="caution">
    <text evidence="5">The sequence shown here is derived from an EMBL/GenBank/DDBJ whole genome shotgun (WGS) entry which is preliminary data.</text>
</comment>
<dbReference type="SUPFAM" id="SSF50685">
    <property type="entry name" value="Barwin-like endoglucanases"/>
    <property type="match status" value="2"/>
</dbReference>
<dbReference type="InterPro" id="IPR007117">
    <property type="entry name" value="Expansin_CBD"/>
</dbReference>
<organism evidence="5 6">
    <name type="scientific">Macleaya cordata</name>
    <name type="common">Five-seeded plume-poppy</name>
    <name type="synonym">Bocconia cordata</name>
    <dbReference type="NCBI Taxonomy" id="56857"/>
    <lineage>
        <taxon>Eukaryota</taxon>
        <taxon>Viridiplantae</taxon>
        <taxon>Streptophyta</taxon>
        <taxon>Embryophyta</taxon>
        <taxon>Tracheophyta</taxon>
        <taxon>Spermatophyta</taxon>
        <taxon>Magnoliopsida</taxon>
        <taxon>Ranunculales</taxon>
        <taxon>Papaveraceae</taxon>
        <taxon>Papaveroideae</taxon>
        <taxon>Macleaya</taxon>
    </lineage>
</organism>